<keyword evidence="2" id="KW-0472">Membrane</keyword>
<name>A0A2X0IM06_9ACTN</name>
<dbReference type="Proteomes" id="UP000248889">
    <property type="component" value="Unassembled WGS sequence"/>
</dbReference>
<keyword evidence="2" id="KW-0812">Transmembrane</keyword>
<evidence type="ECO:0000256" key="1">
    <source>
        <dbReference type="SAM" id="MobiDB-lite"/>
    </source>
</evidence>
<dbReference type="Pfam" id="PF19608">
    <property type="entry name" value="DUF6113"/>
    <property type="match status" value="1"/>
</dbReference>
<feature type="transmembrane region" description="Helical" evidence="2">
    <location>
        <begin position="51"/>
        <end position="70"/>
    </location>
</feature>
<organism evidence="3 4">
    <name type="scientific">Streptacidiphilus pinicola</name>
    <dbReference type="NCBI Taxonomy" id="2219663"/>
    <lineage>
        <taxon>Bacteria</taxon>
        <taxon>Bacillati</taxon>
        <taxon>Actinomycetota</taxon>
        <taxon>Actinomycetes</taxon>
        <taxon>Kitasatosporales</taxon>
        <taxon>Streptomycetaceae</taxon>
        <taxon>Streptacidiphilus</taxon>
    </lineage>
</organism>
<evidence type="ECO:0000313" key="4">
    <source>
        <dbReference type="Proteomes" id="UP000248889"/>
    </source>
</evidence>
<keyword evidence="2" id="KW-1133">Transmembrane helix</keyword>
<feature type="transmembrane region" description="Helical" evidence="2">
    <location>
        <begin position="100"/>
        <end position="124"/>
    </location>
</feature>
<dbReference type="InterPro" id="IPR046095">
    <property type="entry name" value="DUF6113"/>
</dbReference>
<feature type="region of interest" description="Disordered" evidence="1">
    <location>
        <begin position="131"/>
        <end position="151"/>
    </location>
</feature>
<feature type="transmembrane region" description="Helical" evidence="2">
    <location>
        <begin position="77"/>
        <end position="94"/>
    </location>
</feature>
<accession>A0A2X0IM06</accession>
<reference evidence="3 4" key="1">
    <citation type="submission" date="2018-06" db="EMBL/GenBank/DDBJ databases">
        <title>Streptacidiphilus pinicola sp. nov., isolated from pine grove soil.</title>
        <authorList>
            <person name="Roh S.G."/>
            <person name="Park S."/>
            <person name="Kim M.-K."/>
            <person name="Yun B.-R."/>
            <person name="Park J."/>
            <person name="Kim M.J."/>
            <person name="Kim Y.S."/>
            <person name="Kim S.B."/>
        </authorList>
    </citation>
    <scope>NUCLEOTIDE SEQUENCE [LARGE SCALE GENOMIC DNA]</scope>
    <source>
        <strain evidence="3 4">MMS16-CNU450</strain>
    </source>
</reference>
<protein>
    <recommendedName>
        <fullName evidence="5">Integral membrane protein</fullName>
    </recommendedName>
</protein>
<feature type="transmembrane region" description="Helical" evidence="2">
    <location>
        <begin position="24"/>
        <end position="45"/>
    </location>
</feature>
<gene>
    <name evidence="3" type="ORF">DN069_15845</name>
</gene>
<keyword evidence="4" id="KW-1185">Reference proteome</keyword>
<proteinExistence type="predicted"/>
<evidence type="ECO:0000256" key="2">
    <source>
        <dbReference type="SAM" id="Phobius"/>
    </source>
</evidence>
<sequence length="151" mass="14993">MPAPRSGSPLPPARSYPLGRPARMTVYLLLGVLGAAVGLAGALIVDLWSGGGLVLGTAGIIALSYGGSTVTGTRTGAVVPTATWLGVLLVASVSTPKGDLIWGGSATSLALLFLGLLGSVLSLARPSLSPFRHGPSGSVLPPASPRRDGSQ</sequence>
<evidence type="ECO:0008006" key="5">
    <source>
        <dbReference type="Google" id="ProtNLM"/>
    </source>
</evidence>
<dbReference type="AlphaFoldDB" id="A0A2X0IM06"/>
<dbReference type="EMBL" id="QKYN01000061">
    <property type="protein sequence ID" value="RAG84643.1"/>
    <property type="molecule type" value="Genomic_DNA"/>
</dbReference>
<comment type="caution">
    <text evidence="3">The sequence shown here is derived from an EMBL/GenBank/DDBJ whole genome shotgun (WGS) entry which is preliminary data.</text>
</comment>
<evidence type="ECO:0000313" key="3">
    <source>
        <dbReference type="EMBL" id="RAG84643.1"/>
    </source>
</evidence>